<name>A0A9Q5DCP5_9BACT</name>
<dbReference type="GO" id="GO:0006508">
    <property type="term" value="P:proteolysis"/>
    <property type="evidence" value="ECO:0007669"/>
    <property type="project" value="UniProtKB-KW"/>
</dbReference>
<evidence type="ECO:0000256" key="5">
    <source>
        <dbReference type="ARBA" id="ARBA00022833"/>
    </source>
</evidence>
<dbReference type="GO" id="GO:0046872">
    <property type="term" value="F:metal ion binding"/>
    <property type="evidence" value="ECO:0007669"/>
    <property type="project" value="UniProtKB-KW"/>
</dbReference>
<sequence length="306" mass="34414">MPMPSAMPLPTIITGFLLLILIPGIFSACNNREKDKFIHSQSAYFKAAAKQDVPLGPPQEGEWLFTHQEKGQTFEAYKAAHPVKPTAAQAVIYLLPVGEFTPLQLEILQAVTAYNTSFFQLSTILLPSLPDTGVPASAMRQQTDGNIQLLAPYLLDSLLRGKLPDDGIALLAISAKDLYPKNNWNYVFGLASYVNRVGISSIYRLQNKQLDTSNYQLCLSRLMKITTHEIGHMFTLHHCISARCVMNGTNSLAETDRTPIRLCTTCQKKLCWNFQFDSKKRLEQLIHFCRQHNLEAERMLLQADTQ</sequence>
<comment type="cofactor">
    <cofactor evidence="1">
        <name>Zn(2+)</name>
        <dbReference type="ChEBI" id="CHEBI:29105"/>
    </cofactor>
</comment>
<evidence type="ECO:0000313" key="8">
    <source>
        <dbReference type="Proteomes" id="UP000281028"/>
    </source>
</evidence>
<dbReference type="PANTHER" id="PTHR15910">
    <property type="entry name" value="ARCHAEMETZINCIN"/>
    <property type="match status" value="1"/>
</dbReference>
<accession>A0A9Q5DCP5</accession>
<reference evidence="7" key="1">
    <citation type="submission" date="2020-05" db="EMBL/GenBank/DDBJ databases">
        <title>Chitinophaga laudate sp. nov., isolated from a tropical peat swamp.</title>
        <authorList>
            <person name="Goh C.B.S."/>
            <person name="Lee M.S."/>
            <person name="Parimannan S."/>
            <person name="Pasbakhsh P."/>
            <person name="Yule C.M."/>
            <person name="Rajandas H."/>
            <person name="Loke S."/>
            <person name="Croft L."/>
            <person name="Tan J.B.L."/>
        </authorList>
    </citation>
    <scope>NUCLEOTIDE SEQUENCE</scope>
    <source>
        <strain evidence="7">Mgbs1</strain>
    </source>
</reference>
<evidence type="ECO:0000256" key="3">
    <source>
        <dbReference type="ARBA" id="ARBA00022723"/>
    </source>
</evidence>
<dbReference type="SUPFAM" id="SSF55486">
    <property type="entry name" value="Metalloproteases ('zincins'), catalytic domain"/>
    <property type="match status" value="1"/>
</dbReference>
<dbReference type="Pfam" id="PF07998">
    <property type="entry name" value="Peptidase_M54"/>
    <property type="match status" value="1"/>
</dbReference>
<dbReference type="CDD" id="cd11375">
    <property type="entry name" value="Peptidase_M54"/>
    <property type="match status" value="1"/>
</dbReference>
<keyword evidence="2 7" id="KW-0645">Protease</keyword>
<dbReference type="InterPro" id="IPR012962">
    <property type="entry name" value="Pept_M54_archaemetzincn"/>
</dbReference>
<dbReference type="Proteomes" id="UP000281028">
    <property type="component" value="Unassembled WGS sequence"/>
</dbReference>
<keyword evidence="4" id="KW-0378">Hydrolase</keyword>
<keyword evidence="8" id="KW-1185">Reference proteome</keyword>
<organism evidence="7 8">
    <name type="scientific">Chitinophaga solisilvae</name>
    <dbReference type="NCBI Taxonomy" id="1233460"/>
    <lineage>
        <taxon>Bacteria</taxon>
        <taxon>Pseudomonadati</taxon>
        <taxon>Bacteroidota</taxon>
        <taxon>Chitinophagia</taxon>
        <taxon>Chitinophagales</taxon>
        <taxon>Chitinophagaceae</taxon>
        <taxon>Chitinophaga</taxon>
    </lineage>
</organism>
<evidence type="ECO:0000313" key="7">
    <source>
        <dbReference type="EMBL" id="NSL88350.1"/>
    </source>
</evidence>
<keyword evidence="5" id="KW-0862">Zinc</keyword>
<evidence type="ECO:0000256" key="6">
    <source>
        <dbReference type="ARBA" id="ARBA00023049"/>
    </source>
</evidence>
<dbReference type="Gene3D" id="3.40.390.10">
    <property type="entry name" value="Collagenase (Catalytic Domain)"/>
    <property type="match status" value="1"/>
</dbReference>
<dbReference type="InterPro" id="IPR024079">
    <property type="entry name" value="MetalloPept_cat_dom_sf"/>
</dbReference>
<dbReference type="PANTHER" id="PTHR15910:SF1">
    <property type="entry name" value="ARCHAEMETZINCIN-2"/>
    <property type="match status" value="1"/>
</dbReference>
<gene>
    <name evidence="7" type="ORF">ECE50_016040</name>
</gene>
<proteinExistence type="predicted"/>
<keyword evidence="6" id="KW-0482">Metalloprotease</keyword>
<comment type="caution">
    <text evidence="7">The sequence shown here is derived from an EMBL/GenBank/DDBJ whole genome shotgun (WGS) entry which is preliminary data.</text>
</comment>
<dbReference type="GO" id="GO:0008237">
    <property type="term" value="F:metallopeptidase activity"/>
    <property type="evidence" value="ECO:0007669"/>
    <property type="project" value="UniProtKB-KW"/>
</dbReference>
<keyword evidence="3" id="KW-0479">Metal-binding</keyword>
<evidence type="ECO:0000256" key="1">
    <source>
        <dbReference type="ARBA" id="ARBA00001947"/>
    </source>
</evidence>
<dbReference type="AlphaFoldDB" id="A0A9Q5DCP5"/>
<protein>
    <submittedName>
        <fullName evidence="7">Zn-dependent protease</fullName>
    </submittedName>
</protein>
<evidence type="ECO:0000256" key="4">
    <source>
        <dbReference type="ARBA" id="ARBA00022801"/>
    </source>
</evidence>
<dbReference type="EMBL" id="RIAR02000001">
    <property type="protein sequence ID" value="NSL88350.1"/>
    <property type="molecule type" value="Genomic_DNA"/>
</dbReference>
<evidence type="ECO:0000256" key="2">
    <source>
        <dbReference type="ARBA" id="ARBA00022670"/>
    </source>
</evidence>